<keyword evidence="1" id="KW-0805">Transcription regulation</keyword>
<reference evidence="5 6" key="1">
    <citation type="journal article" date="2013" name="PLoS ONE">
        <title>Identification and characterization of three novel lipases belonging to families II and V from Anaerovibrio lipolyticus 5ST.</title>
        <authorList>
            <person name="Prive F."/>
            <person name="Kaderbhai N.N."/>
            <person name="Girdwood S."/>
            <person name="Worgan H.J."/>
            <person name="Pinloche E."/>
            <person name="Scollan N.D."/>
            <person name="Huws S.A."/>
            <person name="Newbold C.J."/>
        </authorList>
    </citation>
    <scope>NUCLEOTIDE SEQUENCE [LARGE SCALE GENOMIC DNA]</scope>
    <source>
        <strain evidence="5 6">5S</strain>
    </source>
</reference>
<gene>
    <name evidence="5" type="ORF">NZ47_07515</name>
</gene>
<dbReference type="SUPFAM" id="SSF46785">
    <property type="entry name" value="Winged helix' DNA-binding domain"/>
    <property type="match status" value="1"/>
</dbReference>
<dbReference type="PANTHER" id="PTHR42756">
    <property type="entry name" value="TRANSCRIPTIONAL REGULATOR, MARR"/>
    <property type="match status" value="1"/>
</dbReference>
<evidence type="ECO:0000313" key="6">
    <source>
        <dbReference type="Proteomes" id="UP000030993"/>
    </source>
</evidence>
<keyword evidence="6" id="KW-1185">Reference proteome</keyword>
<dbReference type="PRINTS" id="PR00598">
    <property type="entry name" value="HTHMARR"/>
</dbReference>
<dbReference type="Gene3D" id="1.10.10.10">
    <property type="entry name" value="Winged helix-like DNA-binding domain superfamily/Winged helix DNA-binding domain"/>
    <property type="match status" value="1"/>
</dbReference>
<keyword evidence="2" id="KW-0238">DNA-binding</keyword>
<dbReference type="PANTHER" id="PTHR42756:SF1">
    <property type="entry name" value="TRANSCRIPTIONAL REPRESSOR OF EMRAB OPERON"/>
    <property type="match status" value="1"/>
</dbReference>
<dbReference type="PROSITE" id="PS50995">
    <property type="entry name" value="HTH_MARR_2"/>
    <property type="match status" value="1"/>
</dbReference>
<evidence type="ECO:0000259" key="4">
    <source>
        <dbReference type="PROSITE" id="PS50995"/>
    </source>
</evidence>
<protein>
    <recommendedName>
        <fullName evidence="4">HTH marR-type domain-containing protein</fullName>
    </recommendedName>
</protein>
<dbReference type="Proteomes" id="UP000030993">
    <property type="component" value="Unassembled WGS sequence"/>
</dbReference>
<dbReference type="EMBL" id="JSCE01000156">
    <property type="protein sequence ID" value="KHM51966.1"/>
    <property type="molecule type" value="Genomic_DNA"/>
</dbReference>
<dbReference type="GO" id="GO:0003700">
    <property type="term" value="F:DNA-binding transcription factor activity"/>
    <property type="evidence" value="ECO:0007669"/>
    <property type="project" value="InterPro"/>
</dbReference>
<dbReference type="AlphaFoldDB" id="A0A0B2JZC4"/>
<evidence type="ECO:0000256" key="2">
    <source>
        <dbReference type="ARBA" id="ARBA00023125"/>
    </source>
</evidence>
<evidence type="ECO:0000313" key="5">
    <source>
        <dbReference type="EMBL" id="KHM51966.1"/>
    </source>
</evidence>
<dbReference type="InterPro" id="IPR036388">
    <property type="entry name" value="WH-like_DNA-bd_sf"/>
</dbReference>
<name>A0A0B2JZC4_9FIRM</name>
<dbReference type="GO" id="GO:0003677">
    <property type="term" value="F:DNA binding"/>
    <property type="evidence" value="ECO:0007669"/>
    <property type="project" value="UniProtKB-KW"/>
</dbReference>
<feature type="domain" description="HTH marR-type" evidence="4">
    <location>
        <begin position="1"/>
        <end position="135"/>
    </location>
</feature>
<dbReference type="SMART" id="SM00347">
    <property type="entry name" value="HTH_MARR"/>
    <property type="match status" value="1"/>
</dbReference>
<sequence>MDYYNASVNFGIIRRRVQSLVVEATMELGLTYSEFSLMLMLYDKEGCSQDDMTAFLHVDKAAITRVIKILEKKGMLYRKRDEVDRRLKRLFLTEEGKKMEPIIKDIVKKIMDYVAGGFSEAEGEFLIKGINIMATRLGVADFEAVFGKKGRGVK</sequence>
<proteinExistence type="predicted"/>
<dbReference type="RefSeq" id="WP_039208641.1">
    <property type="nucleotide sequence ID" value="NZ_JSCE01000156.1"/>
</dbReference>
<dbReference type="InterPro" id="IPR000835">
    <property type="entry name" value="HTH_MarR-typ"/>
</dbReference>
<dbReference type="STRING" id="82374.NZ47_07515"/>
<evidence type="ECO:0000256" key="3">
    <source>
        <dbReference type="ARBA" id="ARBA00023163"/>
    </source>
</evidence>
<keyword evidence="3" id="KW-0804">Transcription</keyword>
<comment type="caution">
    <text evidence="5">The sequence shown here is derived from an EMBL/GenBank/DDBJ whole genome shotgun (WGS) entry which is preliminary data.</text>
</comment>
<dbReference type="InterPro" id="IPR036390">
    <property type="entry name" value="WH_DNA-bd_sf"/>
</dbReference>
<evidence type="ECO:0000256" key="1">
    <source>
        <dbReference type="ARBA" id="ARBA00023015"/>
    </source>
</evidence>
<organism evidence="5 6">
    <name type="scientific">Anaerovibrio lipolyticus</name>
    <dbReference type="NCBI Taxonomy" id="82374"/>
    <lineage>
        <taxon>Bacteria</taxon>
        <taxon>Bacillati</taxon>
        <taxon>Bacillota</taxon>
        <taxon>Negativicutes</taxon>
        <taxon>Selenomonadales</taxon>
        <taxon>Selenomonadaceae</taxon>
        <taxon>Anaerovibrio</taxon>
    </lineage>
</organism>
<dbReference type="Pfam" id="PF01047">
    <property type="entry name" value="MarR"/>
    <property type="match status" value="1"/>
</dbReference>
<accession>A0A0B2JZC4</accession>